<dbReference type="AlphaFoldDB" id="A0A3N4LHX7"/>
<dbReference type="InParanoid" id="A0A3N4LHX7"/>
<organism evidence="1 2">
    <name type="scientific">Terfezia boudieri ATCC MYA-4762</name>
    <dbReference type="NCBI Taxonomy" id="1051890"/>
    <lineage>
        <taxon>Eukaryota</taxon>
        <taxon>Fungi</taxon>
        <taxon>Dikarya</taxon>
        <taxon>Ascomycota</taxon>
        <taxon>Pezizomycotina</taxon>
        <taxon>Pezizomycetes</taxon>
        <taxon>Pezizales</taxon>
        <taxon>Pezizaceae</taxon>
        <taxon>Terfezia</taxon>
    </lineage>
</organism>
<sequence length="75" mass="8445">MTERKKTIVTFSPAGYEKHRETVLEIIKNDTGTDAFVMTKSFPPIYHPPPLTQCAITELTELRPLGSVNVKVVEE</sequence>
<dbReference type="OrthoDB" id="3434980at2759"/>
<dbReference type="Proteomes" id="UP000267821">
    <property type="component" value="Unassembled WGS sequence"/>
</dbReference>
<protein>
    <submittedName>
        <fullName evidence="1">Uncharacterized protein</fullName>
    </submittedName>
</protein>
<dbReference type="EMBL" id="ML121551">
    <property type="protein sequence ID" value="RPB22504.1"/>
    <property type="molecule type" value="Genomic_DNA"/>
</dbReference>
<keyword evidence="2" id="KW-1185">Reference proteome</keyword>
<evidence type="ECO:0000313" key="1">
    <source>
        <dbReference type="EMBL" id="RPB22504.1"/>
    </source>
</evidence>
<proteinExistence type="predicted"/>
<evidence type="ECO:0000313" key="2">
    <source>
        <dbReference type="Proteomes" id="UP000267821"/>
    </source>
</evidence>
<name>A0A3N4LHX7_9PEZI</name>
<reference evidence="1 2" key="1">
    <citation type="journal article" date="2018" name="Nat. Ecol. Evol.">
        <title>Pezizomycetes genomes reveal the molecular basis of ectomycorrhizal truffle lifestyle.</title>
        <authorList>
            <person name="Murat C."/>
            <person name="Payen T."/>
            <person name="Noel B."/>
            <person name="Kuo A."/>
            <person name="Morin E."/>
            <person name="Chen J."/>
            <person name="Kohler A."/>
            <person name="Krizsan K."/>
            <person name="Balestrini R."/>
            <person name="Da Silva C."/>
            <person name="Montanini B."/>
            <person name="Hainaut M."/>
            <person name="Levati E."/>
            <person name="Barry K.W."/>
            <person name="Belfiori B."/>
            <person name="Cichocki N."/>
            <person name="Clum A."/>
            <person name="Dockter R.B."/>
            <person name="Fauchery L."/>
            <person name="Guy J."/>
            <person name="Iotti M."/>
            <person name="Le Tacon F."/>
            <person name="Lindquist E.A."/>
            <person name="Lipzen A."/>
            <person name="Malagnac F."/>
            <person name="Mello A."/>
            <person name="Molinier V."/>
            <person name="Miyauchi S."/>
            <person name="Poulain J."/>
            <person name="Riccioni C."/>
            <person name="Rubini A."/>
            <person name="Sitrit Y."/>
            <person name="Splivallo R."/>
            <person name="Traeger S."/>
            <person name="Wang M."/>
            <person name="Zifcakova L."/>
            <person name="Wipf D."/>
            <person name="Zambonelli A."/>
            <person name="Paolocci F."/>
            <person name="Nowrousian M."/>
            <person name="Ottonello S."/>
            <person name="Baldrian P."/>
            <person name="Spatafora J.W."/>
            <person name="Henrissat B."/>
            <person name="Nagy L.G."/>
            <person name="Aury J.M."/>
            <person name="Wincker P."/>
            <person name="Grigoriev I.V."/>
            <person name="Bonfante P."/>
            <person name="Martin F.M."/>
        </authorList>
    </citation>
    <scope>NUCLEOTIDE SEQUENCE [LARGE SCALE GENOMIC DNA]</scope>
    <source>
        <strain evidence="1 2">ATCC MYA-4762</strain>
    </source>
</reference>
<accession>A0A3N4LHX7</accession>
<gene>
    <name evidence="1" type="ORF">L211DRAFT_839549</name>
</gene>